<proteinExistence type="predicted"/>
<reference evidence="1 2" key="1">
    <citation type="submission" date="2016-10" db="EMBL/GenBank/DDBJ databases">
        <authorList>
            <person name="de Groot N.N."/>
        </authorList>
    </citation>
    <scope>NUCLEOTIDE SEQUENCE [LARGE SCALE GENOMIC DNA]</scope>
    <source>
        <strain evidence="1 2">GAS522</strain>
    </source>
</reference>
<organism evidence="1 2">
    <name type="scientific">Bradyrhizobium lablabi</name>
    <dbReference type="NCBI Taxonomy" id="722472"/>
    <lineage>
        <taxon>Bacteria</taxon>
        <taxon>Pseudomonadati</taxon>
        <taxon>Pseudomonadota</taxon>
        <taxon>Alphaproteobacteria</taxon>
        <taxon>Hyphomicrobiales</taxon>
        <taxon>Nitrobacteraceae</taxon>
        <taxon>Bradyrhizobium</taxon>
    </lineage>
</organism>
<dbReference type="AlphaFoldDB" id="A0A1M7F7U8"/>
<evidence type="ECO:0000313" key="1">
    <source>
        <dbReference type="EMBL" id="SEE04482.1"/>
    </source>
</evidence>
<accession>A0A1M7F7U8</accession>
<evidence type="ECO:0000313" key="2">
    <source>
        <dbReference type="Proteomes" id="UP000183208"/>
    </source>
</evidence>
<gene>
    <name evidence="1" type="ORF">SAMN05444171_6072</name>
</gene>
<protein>
    <submittedName>
        <fullName evidence="1">Uncharacterized protein</fullName>
    </submittedName>
</protein>
<dbReference type="Proteomes" id="UP000183208">
    <property type="component" value="Unassembled WGS sequence"/>
</dbReference>
<name>A0A1M7F7U8_9BRAD</name>
<dbReference type="EMBL" id="FNTI01000001">
    <property type="protein sequence ID" value="SEE04482.1"/>
    <property type="molecule type" value="Genomic_DNA"/>
</dbReference>
<sequence length="56" mass="6637">MQKHALNADDVTGRESLKFFIELQDLKSPLLNFQTRGRDKWRIMHGWLVSEARVRP</sequence>